<evidence type="ECO:0000256" key="5">
    <source>
        <dbReference type="ARBA" id="ARBA00023163"/>
    </source>
</evidence>
<comment type="function">
    <text evidence="7">Component of the Mediator complex, a coactivator involved in the regulated transcription of nearly all RNA polymerase II-dependent genes. Mediator functions as a bridge to convey information from gene-specific regulatory proteins to the basal RNA polymerase II transcription machinery. Mediator is recruited to promoters by direct interactions with regulatory proteins and serves as a scaffold for the assembly of a functional preinitiation complex with RNA polymerase II and the general transcription factors.</text>
</comment>
<feature type="compositionally biased region" description="Low complexity" evidence="8">
    <location>
        <begin position="57"/>
        <end position="69"/>
    </location>
</feature>
<dbReference type="Pfam" id="PF10744">
    <property type="entry name" value="Med1"/>
    <property type="match status" value="1"/>
</dbReference>
<keyword evidence="6 7" id="KW-0539">Nucleus</keyword>
<dbReference type="InterPro" id="IPR019680">
    <property type="entry name" value="Mediator_Med1"/>
</dbReference>
<proteinExistence type="inferred from homology"/>
<reference evidence="10 11" key="1">
    <citation type="journal article" date="2018" name="BMC Genomics">
        <title>Genomic evidence for intraspecific hybridization in a clonal and extremely halotolerant yeast.</title>
        <authorList>
            <person name="Gostincar C."/>
            <person name="Stajich J.E."/>
            <person name="Zupancic J."/>
            <person name="Zalar P."/>
            <person name="Gunde-Cimerman N."/>
        </authorList>
    </citation>
    <scope>NUCLEOTIDE SEQUENCE [LARGE SCALE GENOMIC DNA]</scope>
    <source>
        <strain evidence="10 11">EXF-120</strain>
    </source>
</reference>
<organism evidence="10 11">
    <name type="scientific">Hortaea werneckii</name>
    <name type="common">Black yeast</name>
    <name type="synonym">Cladosporium werneckii</name>
    <dbReference type="NCBI Taxonomy" id="91943"/>
    <lineage>
        <taxon>Eukaryota</taxon>
        <taxon>Fungi</taxon>
        <taxon>Dikarya</taxon>
        <taxon>Ascomycota</taxon>
        <taxon>Pezizomycotina</taxon>
        <taxon>Dothideomycetes</taxon>
        <taxon>Dothideomycetidae</taxon>
        <taxon>Mycosphaerellales</taxon>
        <taxon>Teratosphaeriaceae</taxon>
        <taxon>Hortaea</taxon>
    </lineage>
</organism>
<feature type="domain" description="Mediator complex subunit Med1" evidence="9">
    <location>
        <begin position="150"/>
        <end position="557"/>
    </location>
</feature>
<dbReference type="PANTHER" id="PTHR35041">
    <property type="entry name" value="MEDIATOR OF RNA POLYMERASE II TRANSCRIPTION SUBUNIT 1"/>
    <property type="match status" value="1"/>
</dbReference>
<feature type="compositionally biased region" description="Polar residues" evidence="8">
    <location>
        <begin position="71"/>
        <end position="87"/>
    </location>
</feature>
<dbReference type="VEuPathDB" id="FungiDB:BTJ68_12748"/>
<evidence type="ECO:0000256" key="2">
    <source>
        <dbReference type="ARBA" id="ARBA00006210"/>
    </source>
</evidence>
<accession>A0A3M7IID9</accession>
<evidence type="ECO:0000256" key="1">
    <source>
        <dbReference type="ARBA" id="ARBA00004123"/>
    </source>
</evidence>
<gene>
    <name evidence="10" type="ORF">D0859_10704</name>
</gene>
<comment type="caution">
    <text evidence="10">The sequence shown here is derived from an EMBL/GenBank/DDBJ whole genome shotgun (WGS) entry which is preliminary data.</text>
</comment>
<evidence type="ECO:0000256" key="7">
    <source>
        <dbReference type="RuleBase" id="RU364059"/>
    </source>
</evidence>
<evidence type="ECO:0000313" key="10">
    <source>
        <dbReference type="EMBL" id="RMZ25244.1"/>
    </source>
</evidence>
<dbReference type="GO" id="GO:0003712">
    <property type="term" value="F:transcription coregulator activity"/>
    <property type="evidence" value="ECO:0007669"/>
    <property type="project" value="InterPro"/>
</dbReference>
<feature type="compositionally biased region" description="Low complexity" evidence="8">
    <location>
        <begin position="1"/>
        <end position="15"/>
    </location>
</feature>
<keyword evidence="3 7" id="KW-0805">Transcription regulation</keyword>
<evidence type="ECO:0000259" key="9">
    <source>
        <dbReference type="Pfam" id="PF10744"/>
    </source>
</evidence>
<dbReference type="AlphaFoldDB" id="A0A3M7IID9"/>
<comment type="similarity">
    <text evidence="2 7">Belongs to the Mediator complex subunit 1 family.</text>
</comment>
<dbReference type="GO" id="GO:0045944">
    <property type="term" value="P:positive regulation of transcription by RNA polymerase II"/>
    <property type="evidence" value="ECO:0007669"/>
    <property type="project" value="UniProtKB-ARBA"/>
</dbReference>
<sequence>MATPTPSHPSNPTSASKKHGQHAATPMNFSSPAPRSVPSPAATRKEQAGKTPVNHPTTGSTGSKTLGGTPMVQNLSQSGNATGISPNTNLMGFGTPVGLGVEGLTPSQLNMPTPAMGGVPMNMTMSDLGITASGGQKRNEDEERRAKMRKVLKKIGTRKGKVSEDGIARIGRRVGFDNDIDQETLSPDELARRAGNRTISTAGQKLVIDIHMKDHVPQKVQIAFDTENQHLEAQADTAAKVLFNDLCPPDGVPLTGSLDKYATNLGRLAKIDKLCHNQVNCFEALSGVYVSLRRLFEQEAKIADDIQVMRTRSGRPTMNANGRLGLNLEYWQSAPAKSRDDSEMEVDGRGENNEAEGDDIYKLRIAIEPSHAGLYPPIRLSDKWLPDPLELPSTDSESPAQIPWLDPEATLIAANSDGNAMAIDSNQKTPDLRFVAKVEPPIILPYQIACNVLSTVGVPQPQVFIPQAWHSMLLDPSSSLPFDAGRDNKTLHAEKRVLNMTSDGAEDETTHHYTLDIIKSDIGFKLEELPFSHPCQLVEILPVLRQWACFGSLIQDAMGKGHQSPKAEMTSEQQPPLTLADILTPPATPAEPTADTLPVSLTAATPGVPTLSLSFPSASSTAVVTVTAQVLPNAELVVTGQQGLPEKLDNHKISKALGLVGGDLGVWVEWLRSRKGVRKEKMCYTTTQYHTRCQHYGTPLVHGEPCIRALTATGHKSRGCWDATDLGVESVGSLCPGCAKVLLLSSPPISSCCSTTESGSEMGSESEDYSAPAGYKG</sequence>
<feature type="region of interest" description="Disordered" evidence="8">
    <location>
        <begin position="755"/>
        <end position="777"/>
    </location>
</feature>
<evidence type="ECO:0000256" key="6">
    <source>
        <dbReference type="ARBA" id="ARBA00023242"/>
    </source>
</evidence>
<feature type="compositionally biased region" description="Low complexity" evidence="8">
    <location>
        <begin position="30"/>
        <end position="42"/>
    </location>
</feature>
<dbReference type="Proteomes" id="UP000281677">
    <property type="component" value="Unassembled WGS sequence"/>
</dbReference>
<keyword evidence="4 7" id="KW-0010">Activator</keyword>
<dbReference type="EMBL" id="QWIT01000366">
    <property type="protein sequence ID" value="RMZ25244.1"/>
    <property type="molecule type" value="Genomic_DNA"/>
</dbReference>
<dbReference type="OrthoDB" id="5310959at2759"/>
<evidence type="ECO:0000313" key="11">
    <source>
        <dbReference type="Proteomes" id="UP000281677"/>
    </source>
</evidence>
<dbReference type="GO" id="GO:0016592">
    <property type="term" value="C:mediator complex"/>
    <property type="evidence" value="ECO:0007669"/>
    <property type="project" value="InterPro"/>
</dbReference>
<comment type="subcellular location">
    <subcellularLocation>
        <location evidence="1 7">Nucleus</location>
    </subcellularLocation>
</comment>
<evidence type="ECO:0000256" key="4">
    <source>
        <dbReference type="ARBA" id="ARBA00023159"/>
    </source>
</evidence>
<evidence type="ECO:0000256" key="3">
    <source>
        <dbReference type="ARBA" id="ARBA00023015"/>
    </source>
</evidence>
<dbReference type="PANTHER" id="PTHR35041:SF4">
    <property type="entry name" value="MEDIATOR OF RNA POLYMERASE II TRANSCRIPTION SUBUNIT 1"/>
    <property type="match status" value="1"/>
</dbReference>
<keyword evidence="5 7" id="KW-0804">Transcription</keyword>
<name>A0A3M7IID9_HORWE</name>
<evidence type="ECO:0000256" key="8">
    <source>
        <dbReference type="SAM" id="MobiDB-lite"/>
    </source>
</evidence>
<protein>
    <recommendedName>
        <fullName evidence="7">Mediator of RNA polymerase II transcription subunit 1</fullName>
    </recommendedName>
    <alternativeName>
        <fullName evidence="7">Mediator complex subunit 1</fullName>
    </alternativeName>
</protein>
<feature type="region of interest" description="Disordered" evidence="8">
    <location>
        <begin position="1"/>
        <end position="87"/>
    </location>
</feature>